<dbReference type="AlphaFoldDB" id="A0ABD3SSP8"/>
<organism evidence="2 3">
    <name type="scientific">Cyclostephanos tholiformis</name>
    <dbReference type="NCBI Taxonomy" id="382380"/>
    <lineage>
        <taxon>Eukaryota</taxon>
        <taxon>Sar</taxon>
        <taxon>Stramenopiles</taxon>
        <taxon>Ochrophyta</taxon>
        <taxon>Bacillariophyta</taxon>
        <taxon>Coscinodiscophyceae</taxon>
        <taxon>Thalassiosirophycidae</taxon>
        <taxon>Stephanodiscales</taxon>
        <taxon>Stephanodiscaceae</taxon>
        <taxon>Cyclostephanos</taxon>
    </lineage>
</organism>
<dbReference type="Proteomes" id="UP001530377">
    <property type="component" value="Unassembled WGS sequence"/>
</dbReference>
<feature type="compositionally biased region" description="Polar residues" evidence="1">
    <location>
        <begin position="140"/>
        <end position="166"/>
    </location>
</feature>
<proteinExistence type="predicted"/>
<evidence type="ECO:0000313" key="3">
    <source>
        <dbReference type="Proteomes" id="UP001530377"/>
    </source>
</evidence>
<keyword evidence="3" id="KW-1185">Reference proteome</keyword>
<sequence>MAPCRSGRRDITSYKKGDYVEYQYKGSTVTGKLVKKSTTGTVAAKPIWIIKPSDRRRNNVEIPEGALGRIINAQEAMNNRAPKLKKTDSVAPRGSSPSSSNSSSNSDDSLIEGKIVSSPSDDNPKPVGVSRGKRKKDELNLNSGSDKTNKVQKTVTFSQESNTTTRANVNSTRIGTRSTIGSGEAVLLPDLPVKRKVTKGKSVRKDDNVTVVKMLTGTLYLLPGDRPRAEFVRFK</sequence>
<dbReference type="EMBL" id="JALLPB020000001">
    <property type="protein sequence ID" value="KAL3827639.1"/>
    <property type="molecule type" value="Genomic_DNA"/>
</dbReference>
<reference evidence="2 3" key="1">
    <citation type="submission" date="2024-10" db="EMBL/GenBank/DDBJ databases">
        <title>Updated reference genomes for cyclostephanoid diatoms.</title>
        <authorList>
            <person name="Roberts W.R."/>
            <person name="Alverson A.J."/>
        </authorList>
    </citation>
    <scope>NUCLEOTIDE SEQUENCE [LARGE SCALE GENOMIC DNA]</scope>
    <source>
        <strain evidence="2 3">AJA228-03</strain>
    </source>
</reference>
<name>A0ABD3SSP8_9STRA</name>
<feature type="compositionally biased region" description="Low complexity" evidence="1">
    <location>
        <begin position="95"/>
        <end position="108"/>
    </location>
</feature>
<evidence type="ECO:0000313" key="2">
    <source>
        <dbReference type="EMBL" id="KAL3827639.1"/>
    </source>
</evidence>
<evidence type="ECO:0000256" key="1">
    <source>
        <dbReference type="SAM" id="MobiDB-lite"/>
    </source>
</evidence>
<protein>
    <submittedName>
        <fullName evidence="2">Uncharacterized protein</fullName>
    </submittedName>
</protein>
<accession>A0ABD3SSP8</accession>
<feature type="region of interest" description="Disordered" evidence="1">
    <location>
        <begin position="78"/>
        <end position="166"/>
    </location>
</feature>
<comment type="caution">
    <text evidence="2">The sequence shown here is derived from an EMBL/GenBank/DDBJ whole genome shotgun (WGS) entry which is preliminary data.</text>
</comment>
<gene>
    <name evidence="2" type="ORF">ACHAXA_000512</name>
</gene>